<evidence type="ECO:0000313" key="2">
    <source>
        <dbReference type="EMBL" id="KKT37063.1"/>
    </source>
</evidence>
<dbReference type="AlphaFoldDB" id="A0A837IC90"/>
<name>A0A837IC90_9BACT</name>
<evidence type="ECO:0000256" key="1">
    <source>
        <dbReference type="ARBA" id="ARBA00022649"/>
    </source>
</evidence>
<dbReference type="InterPro" id="IPR007712">
    <property type="entry name" value="RelE/ParE_toxin"/>
</dbReference>
<reference evidence="2 3" key="1">
    <citation type="journal article" date="2015" name="Nature">
        <title>rRNA introns, odd ribosomes, and small enigmatic genomes across a large radiation of phyla.</title>
        <authorList>
            <person name="Brown C.T."/>
            <person name="Hug L.A."/>
            <person name="Thomas B.C."/>
            <person name="Sharon I."/>
            <person name="Castelle C.J."/>
            <person name="Singh A."/>
            <person name="Wilkins M.J."/>
            <person name="Williams K.H."/>
            <person name="Banfield J.F."/>
        </authorList>
    </citation>
    <scope>NUCLEOTIDE SEQUENCE [LARGE SCALE GENOMIC DNA]</scope>
</reference>
<accession>A0A837IC90</accession>
<sequence>MNEIEKLFRKINKKDSLVLRNDINSLLQKKYQGSNIKKLQGSDFYRLRNGKFRIIFHYDESQKVIIDSVRLKGEDTYKDFI</sequence>
<dbReference type="Proteomes" id="UP000033815">
    <property type="component" value="Unassembled WGS sequence"/>
</dbReference>
<dbReference type="Pfam" id="PF05016">
    <property type="entry name" value="ParE_toxin"/>
    <property type="match status" value="1"/>
</dbReference>
<comment type="caution">
    <text evidence="2">The sequence shown here is derived from an EMBL/GenBank/DDBJ whole genome shotgun (WGS) entry which is preliminary data.</text>
</comment>
<dbReference type="InterPro" id="IPR035093">
    <property type="entry name" value="RelE/ParE_toxin_dom_sf"/>
</dbReference>
<evidence type="ECO:0008006" key="4">
    <source>
        <dbReference type="Google" id="ProtNLM"/>
    </source>
</evidence>
<dbReference type="SUPFAM" id="SSF143011">
    <property type="entry name" value="RelE-like"/>
    <property type="match status" value="1"/>
</dbReference>
<dbReference type="EMBL" id="LCHP01000002">
    <property type="protein sequence ID" value="KKT37063.1"/>
    <property type="molecule type" value="Genomic_DNA"/>
</dbReference>
<dbReference type="Gene3D" id="3.30.2310.20">
    <property type="entry name" value="RelE-like"/>
    <property type="match status" value="1"/>
</dbReference>
<proteinExistence type="predicted"/>
<keyword evidence="1" id="KW-1277">Toxin-antitoxin system</keyword>
<organism evidence="2 3">
    <name type="scientific">Candidatus Nomurabacteria bacterium GW2011_GWB1_44_12</name>
    <dbReference type="NCBI Taxonomy" id="1618748"/>
    <lineage>
        <taxon>Bacteria</taxon>
        <taxon>Candidatus Nomuraibacteriota</taxon>
    </lineage>
</organism>
<protein>
    <recommendedName>
        <fullName evidence="4">Cytotoxic translational repressor of toxin-antitoxin stability system</fullName>
    </recommendedName>
</protein>
<evidence type="ECO:0000313" key="3">
    <source>
        <dbReference type="Proteomes" id="UP000033815"/>
    </source>
</evidence>
<gene>
    <name evidence="2" type="ORF">UW25_C0002G0009</name>
</gene>